<dbReference type="STRING" id="3469.A0A4Y7INZ7"/>
<evidence type="ECO:0000313" key="3">
    <source>
        <dbReference type="Proteomes" id="UP000316621"/>
    </source>
</evidence>
<reference evidence="2 3" key="1">
    <citation type="journal article" date="2018" name="Science">
        <title>The opium poppy genome and morphinan production.</title>
        <authorList>
            <person name="Guo L."/>
            <person name="Winzer T."/>
            <person name="Yang X."/>
            <person name="Li Y."/>
            <person name="Ning Z."/>
            <person name="He Z."/>
            <person name="Teodor R."/>
            <person name="Lu Y."/>
            <person name="Bowser T.A."/>
            <person name="Graham I.A."/>
            <person name="Ye K."/>
        </authorList>
    </citation>
    <scope>NUCLEOTIDE SEQUENCE [LARGE SCALE GENOMIC DNA]</scope>
    <source>
        <strain evidence="3">cv. HN1</strain>
        <tissue evidence="2">Leaves</tissue>
    </source>
</reference>
<dbReference type="InterPro" id="IPR029058">
    <property type="entry name" value="AB_hydrolase_fold"/>
</dbReference>
<feature type="domain" description="Phospholipase/carboxylesterase/thioesterase" evidence="1">
    <location>
        <begin position="50"/>
        <end position="265"/>
    </location>
</feature>
<dbReference type="GO" id="GO:0016787">
    <property type="term" value="F:hydrolase activity"/>
    <property type="evidence" value="ECO:0007669"/>
    <property type="project" value="InterPro"/>
</dbReference>
<name>A0A4Y7INZ7_PAPSO</name>
<dbReference type="OMA" id="SWFDIAN"/>
<protein>
    <recommendedName>
        <fullName evidence="1">Phospholipase/carboxylesterase/thioesterase domain-containing protein</fullName>
    </recommendedName>
</protein>
<dbReference type="EMBL" id="CM010716">
    <property type="protein sequence ID" value="RZC50397.1"/>
    <property type="molecule type" value="Genomic_DNA"/>
</dbReference>
<gene>
    <name evidence="2" type="ORF">C5167_018817</name>
</gene>
<evidence type="ECO:0000259" key="1">
    <source>
        <dbReference type="Pfam" id="PF02230"/>
    </source>
</evidence>
<keyword evidence="3" id="KW-1185">Reference proteome</keyword>
<dbReference type="Pfam" id="PF02230">
    <property type="entry name" value="Abhydrolase_2"/>
    <property type="match status" value="1"/>
</dbReference>
<accession>A0A4Y7INZ7</accession>
<dbReference type="Proteomes" id="UP000316621">
    <property type="component" value="Chromosome 2"/>
</dbReference>
<sequence length="298" mass="32141">MPEQVAPFRVVANKMLLTGVNLDFFLHYRSRSCSTASSAAKRTFEFGRTHVVRPKGKHQATVVWLHGLGDNGSSWSQLLETLPLPNIKWICPTAPTQSISLFGGFPSTAWFDVADLTEDSPSDMEGLDASAAHVANLLSTEPSDIKLGIGGFSMGSATALYSATCAVEGKFGNGNAYPVNLSAVVGLSGWLPMARTLKNKVEGSQEGVARAASLPLLLCHGKVDDVVQYNHGAKSSEVLSSTGFKKLTFKTYDSLGHYTIPEEMDENSMGFMIHLVKMQLGSSFGFLLSELMSSDYIF</sequence>
<dbReference type="AlphaFoldDB" id="A0A4Y7INZ7"/>
<dbReference type="SUPFAM" id="SSF53474">
    <property type="entry name" value="alpha/beta-Hydrolases"/>
    <property type="match status" value="1"/>
</dbReference>
<dbReference type="Gene3D" id="3.40.50.1820">
    <property type="entry name" value="alpha/beta hydrolase"/>
    <property type="match status" value="1"/>
</dbReference>
<dbReference type="PANTHER" id="PTHR46234">
    <property type="entry name" value="ALPHA/BETA-HYDROLASES SUPERFAMILY PROTEIN"/>
    <property type="match status" value="1"/>
</dbReference>
<dbReference type="Gramene" id="RZC50397">
    <property type="protein sequence ID" value="RZC50397"/>
    <property type="gene ID" value="C5167_018817"/>
</dbReference>
<evidence type="ECO:0000313" key="2">
    <source>
        <dbReference type="EMBL" id="RZC50397.1"/>
    </source>
</evidence>
<proteinExistence type="predicted"/>
<dbReference type="InterPro" id="IPR003140">
    <property type="entry name" value="PLipase/COase/thioEstase"/>
</dbReference>
<organism evidence="2 3">
    <name type="scientific">Papaver somniferum</name>
    <name type="common">Opium poppy</name>
    <dbReference type="NCBI Taxonomy" id="3469"/>
    <lineage>
        <taxon>Eukaryota</taxon>
        <taxon>Viridiplantae</taxon>
        <taxon>Streptophyta</taxon>
        <taxon>Embryophyta</taxon>
        <taxon>Tracheophyta</taxon>
        <taxon>Spermatophyta</taxon>
        <taxon>Magnoliopsida</taxon>
        <taxon>Ranunculales</taxon>
        <taxon>Papaveraceae</taxon>
        <taxon>Papaveroideae</taxon>
        <taxon>Papaver</taxon>
    </lineage>
</organism>